<dbReference type="InterPro" id="IPR036390">
    <property type="entry name" value="WH_DNA-bd_sf"/>
</dbReference>
<keyword evidence="6" id="KW-1185">Reference proteome</keyword>
<dbReference type="InterPro" id="IPR036388">
    <property type="entry name" value="WH-like_DNA-bd_sf"/>
</dbReference>
<evidence type="ECO:0000256" key="1">
    <source>
        <dbReference type="ARBA" id="ARBA00022603"/>
    </source>
</evidence>
<protein>
    <submittedName>
        <fullName evidence="5">Methyltransferase</fullName>
    </submittedName>
</protein>
<accession>A0A369UI81</accession>
<evidence type="ECO:0000256" key="2">
    <source>
        <dbReference type="ARBA" id="ARBA00022679"/>
    </source>
</evidence>
<dbReference type="SUPFAM" id="SSF53335">
    <property type="entry name" value="S-adenosyl-L-methionine-dependent methyltransferases"/>
    <property type="match status" value="1"/>
</dbReference>
<dbReference type="InterPro" id="IPR016461">
    <property type="entry name" value="COMT-like"/>
</dbReference>
<dbReference type="Proteomes" id="UP000253782">
    <property type="component" value="Unassembled WGS sequence"/>
</dbReference>
<keyword evidence="1 5" id="KW-0489">Methyltransferase</keyword>
<keyword evidence="2 5" id="KW-0808">Transferase</keyword>
<dbReference type="PROSITE" id="PS51683">
    <property type="entry name" value="SAM_OMT_II"/>
    <property type="match status" value="1"/>
</dbReference>
<dbReference type="AlphaFoldDB" id="A0A369UI81"/>
<evidence type="ECO:0000256" key="3">
    <source>
        <dbReference type="ARBA" id="ARBA00022691"/>
    </source>
</evidence>
<feature type="domain" description="O-methyltransferase C-terminal" evidence="4">
    <location>
        <begin position="118"/>
        <end position="319"/>
    </location>
</feature>
<dbReference type="GO" id="GO:0032259">
    <property type="term" value="P:methylation"/>
    <property type="evidence" value="ECO:0007669"/>
    <property type="project" value="UniProtKB-KW"/>
</dbReference>
<evidence type="ECO:0000313" key="6">
    <source>
        <dbReference type="Proteomes" id="UP000253782"/>
    </source>
</evidence>
<dbReference type="Gene3D" id="1.10.10.10">
    <property type="entry name" value="Winged helix-like DNA-binding domain superfamily/Winged helix DNA-binding domain"/>
    <property type="match status" value="1"/>
</dbReference>
<comment type="caution">
    <text evidence="5">The sequence shown here is derived from an EMBL/GenBank/DDBJ whole genome shotgun (WGS) entry which is preliminary data.</text>
</comment>
<dbReference type="EMBL" id="QQAH01000020">
    <property type="protein sequence ID" value="RDD80207.1"/>
    <property type="molecule type" value="Genomic_DNA"/>
</dbReference>
<dbReference type="Pfam" id="PF00891">
    <property type="entry name" value="Methyltransf_2"/>
    <property type="match status" value="1"/>
</dbReference>
<dbReference type="InterPro" id="IPR029063">
    <property type="entry name" value="SAM-dependent_MTases_sf"/>
</dbReference>
<evidence type="ECO:0000259" key="4">
    <source>
        <dbReference type="Pfam" id="PF00891"/>
    </source>
</evidence>
<name>A0A369UI81_9GAMM</name>
<dbReference type="PANTHER" id="PTHR43712">
    <property type="entry name" value="PUTATIVE (AFU_ORTHOLOGUE AFUA_4G14580)-RELATED"/>
    <property type="match status" value="1"/>
</dbReference>
<keyword evidence="3" id="KW-0949">S-adenosyl-L-methionine</keyword>
<dbReference type="RefSeq" id="WP_114847085.1">
    <property type="nucleotide sequence ID" value="NZ_JBHSPE010000010.1"/>
</dbReference>
<dbReference type="OrthoDB" id="582216at2"/>
<dbReference type="GO" id="GO:0008171">
    <property type="term" value="F:O-methyltransferase activity"/>
    <property type="evidence" value="ECO:0007669"/>
    <property type="project" value="InterPro"/>
</dbReference>
<dbReference type="SUPFAM" id="SSF46785">
    <property type="entry name" value="Winged helix' DNA-binding domain"/>
    <property type="match status" value="1"/>
</dbReference>
<proteinExistence type="predicted"/>
<dbReference type="PANTHER" id="PTHR43712:SF2">
    <property type="entry name" value="O-METHYLTRANSFERASE CICE"/>
    <property type="match status" value="1"/>
</dbReference>
<gene>
    <name evidence="5" type="ORF">DVJ77_18880</name>
</gene>
<organism evidence="5 6">
    <name type="scientific">Dyella tabacisoli</name>
    <dbReference type="NCBI Taxonomy" id="2282381"/>
    <lineage>
        <taxon>Bacteria</taxon>
        <taxon>Pseudomonadati</taxon>
        <taxon>Pseudomonadota</taxon>
        <taxon>Gammaproteobacteria</taxon>
        <taxon>Lysobacterales</taxon>
        <taxon>Rhodanobacteraceae</taxon>
        <taxon>Dyella</taxon>
    </lineage>
</organism>
<evidence type="ECO:0000313" key="5">
    <source>
        <dbReference type="EMBL" id="RDD80207.1"/>
    </source>
</evidence>
<reference evidence="5 6" key="1">
    <citation type="submission" date="2018-07" db="EMBL/GenBank/DDBJ databases">
        <title>Dyella tabacisoli L4-6T, whole genome shotgun sequence.</title>
        <authorList>
            <person name="Zhou X.-K."/>
            <person name="Li W.-J."/>
            <person name="Duan Y.-Q."/>
        </authorList>
    </citation>
    <scope>NUCLEOTIDE SEQUENCE [LARGE SCALE GENOMIC DNA]</scope>
    <source>
        <strain evidence="5 6">L4-6</strain>
    </source>
</reference>
<dbReference type="Gene3D" id="3.40.50.150">
    <property type="entry name" value="Vaccinia Virus protein VP39"/>
    <property type="match status" value="1"/>
</dbReference>
<sequence>MKLSRPRVEDAAVLDVTLNLFAYPAMLVAHRLGLFRQLAQGPRSLQALIETMQLARRPLEALLNTAAALGFVARANGVFSLTTLAEDYLLDTGPAYFGYFWDLMLDNGDTYAAPQLERAVRNNSSQAYGEQDIFRSHEQQLEQGRRFTRAMHSLSMGHASAWPRLIDLSNHRVFLDVGGGSGAHAIGAVSAWETLRAVIYDLPAICEMSGEFVVPYGLGARITSHAGDMWMDPFPSADLHFYSNIFHDWTPEKCKFLAAKSFDALPSGGRIVLHEVLYDDDKTGPFAAAAFSVVMLGWTEGEQYSGLELRSLLEQVGFRQTQVIPSAGHYSLVTGIKP</sequence>
<dbReference type="InterPro" id="IPR001077">
    <property type="entry name" value="COMT_C"/>
</dbReference>